<accession>A0ABM6E5G5</accession>
<dbReference type="Proteomes" id="UP000095607">
    <property type="component" value="Chromosome"/>
</dbReference>
<proteinExistence type="predicted"/>
<dbReference type="EMBL" id="CP017420">
    <property type="protein sequence ID" value="AOV02754.1"/>
    <property type="molecule type" value="Genomic_DNA"/>
</dbReference>
<sequence>MSAGKRFKFQGTTLQVSTGVGSAKTITGITQENPAVIAAAAHGFVLGDVVRIAAVVGMTEINGQLAVVDNPETGDFEAANIDASGYSAYDSGGTASPLTYTNFCELTGANQQDGQADEIEATSICSTAKEFEVGLGDSGTLTLDYNFAPNTGVQASFRAAKKSGEEVAIRIKLPKDGGTIVMIGYVQQSSFQGSNGGLWTGSSTIRLNGEIFVLEAA</sequence>
<dbReference type="Pfam" id="PF16460">
    <property type="entry name" value="Phage_TTP_11"/>
    <property type="match status" value="1"/>
</dbReference>
<dbReference type="InterPro" id="IPR032418">
    <property type="entry name" value="E1_FCCH"/>
</dbReference>
<dbReference type="InterPro" id="IPR032495">
    <property type="entry name" value="Phage_TTP_11"/>
</dbReference>
<gene>
    <name evidence="2" type="ORF">BI380_16120</name>
</gene>
<evidence type="ECO:0000313" key="2">
    <source>
        <dbReference type="EMBL" id="AOV02754.1"/>
    </source>
</evidence>
<organism evidence="2 3">
    <name type="scientific">Delftia tsuruhatensis</name>
    <dbReference type="NCBI Taxonomy" id="180282"/>
    <lineage>
        <taxon>Bacteria</taxon>
        <taxon>Pseudomonadati</taxon>
        <taxon>Pseudomonadota</taxon>
        <taxon>Betaproteobacteria</taxon>
        <taxon>Burkholderiales</taxon>
        <taxon>Comamonadaceae</taxon>
        <taxon>Delftia</taxon>
    </lineage>
</organism>
<dbReference type="Gene3D" id="4.10.410.40">
    <property type="match status" value="1"/>
</dbReference>
<reference evidence="2 3" key="1">
    <citation type="submission" date="2016-09" db="EMBL/GenBank/DDBJ databases">
        <title>Complete genome sequence of Deltia acidovorans CM13 isolated from murine proximal colonic tissue.</title>
        <authorList>
            <person name="Saffarian A."/>
        </authorList>
    </citation>
    <scope>NUCLEOTIDE SEQUENCE [LARGE SCALE GENOMIC DNA]</scope>
    <source>
        <strain evidence="2 3">CM13</strain>
    </source>
</reference>
<keyword evidence="3" id="KW-1185">Reference proteome</keyword>
<protein>
    <submittedName>
        <fullName evidence="2">Phage tail protein</fullName>
    </submittedName>
</protein>
<name>A0ABM6E5G5_9BURK</name>
<feature type="domain" description="Ubiquitin-activating enzyme E1 FCCH" evidence="1">
    <location>
        <begin position="38"/>
        <end position="95"/>
    </location>
</feature>
<evidence type="ECO:0000259" key="1">
    <source>
        <dbReference type="Pfam" id="PF16190"/>
    </source>
</evidence>
<evidence type="ECO:0000313" key="3">
    <source>
        <dbReference type="Proteomes" id="UP000095607"/>
    </source>
</evidence>
<dbReference type="RefSeq" id="WP_046238906.1">
    <property type="nucleotide sequence ID" value="NZ_CBCSDN010000052.1"/>
</dbReference>
<dbReference type="Pfam" id="PF16190">
    <property type="entry name" value="E1_FCCH"/>
    <property type="match status" value="1"/>
</dbReference>